<dbReference type="Proteomes" id="UP001596139">
    <property type="component" value="Unassembled WGS sequence"/>
</dbReference>
<dbReference type="EMBL" id="JBHSPX010000002">
    <property type="protein sequence ID" value="MFC6062116.1"/>
    <property type="molecule type" value="Genomic_DNA"/>
</dbReference>
<evidence type="ECO:0000256" key="1">
    <source>
        <dbReference type="SAM" id="MobiDB-lite"/>
    </source>
</evidence>
<feature type="compositionally biased region" description="Gly residues" evidence="1">
    <location>
        <begin position="103"/>
        <end position="115"/>
    </location>
</feature>
<dbReference type="RefSeq" id="WP_031055199.1">
    <property type="nucleotide sequence ID" value="NZ_JBHSPX010000002.1"/>
</dbReference>
<evidence type="ECO:0000313" key="2">
    <source>
        <dbReference type="EMBL" id="MFC6062116.1"/>
    </source>
</evidence>
<reference evidence="3" key="1">
    <citation type="journal article" date="2019" name="Int. J. Syst. Evol. Microbiol.">
        <title>The Global Catalogue of Microorganisms (GCM) 10K type strain sequencing project: providing services to taxonomists for standard genome sequencing and annotation.</title>
        <authorList>
            <consortium name="The Broad Institute Genomics Platform"/>
            <consortium name="The Broad Institute Genome Sequencing Center for Infectious Disease"/>
            <person name="Wu L."/>
            <person name="Ma J."/>
        </authorList>
    </citation>
    <scope>NUCLEOTIDE SEQUENCE [LARGE SCALE GENOMIC DNA]</scope>
    <source>
        <strain evidence="3">CGMCC 1.15180</strain>
    </source>
</reference>
<name>A0ABW1MEI0_9ACTN</name>
<keyword evidence="3" id="KW-1185">Reference proteome</keyword>
<protein>
    <recommendedName>
        <fullName evidence="4">Histidine kinase/HSP90-like ATPase domain-containing protein</fullName>
    </recommendedName>
</protein>
<feature type="region of interest" description="Disordered" evidence="1">
    <location>
        <begin position="95"/>
        <end position="117"/>
    </location>
</feature>
<comment type="caution">
    <text evidence="2">The sequence shown here is derived from an EMBL/GenBank/DDBJ whole genome shotgun (WGS) entry which is preliminary data.</text>
</comment>
<evidence type="ECO:0008006" key="4">
    <source>
        <dbReference type="Google" id="ProtNLM"/>
    </source>
</evidence>
<evidence type="ECO:0000313" key="3">
    <source>
        <dbReference type="Proteomes" id="UP001596139"/>
    </source>
</evidence>
<feature type="region of interest" description="Disordered" evidence="1">
    <location>
        <begin position="140"/>
        <end position="201"/>
    </location>
</feature>
<proteinExistence type="predicted"/>
<organism evidence="2 3">
    <name type="scientific">Streptomyces ochraceiscleroticus</name>
    <dbReference type="NCBI Taxonomy" id="47761"/>
    <lineage>
        <taxon>Bacteria</taxon>
        <taxon>Bacillati</taxon>
        <taxon>Actinomycetota</taxon>
        <taxon>Actinomycetes</taxon>
        <taxon>Kitasatosporales</taxon>
        <taxon>Streptomycetaceae</taxon>
        <taxon>Streptomyces</taxon>
    </lineage>
</organism>
<accession>A0ABW1MEI0</accession>
<gene>
    <name evidence="2" type="ORF">ACFP4F_06125</name>
</gene>
<sequence>MEQSTAASPMSPAAGRAPAFRWGLSARRRPGSDKEATVLACAVLDALGVPGEGSASLVSDLARATAYVLTHGSADAYRLTIEIDGGQCAVRVDDRETGEDSGGEGTGQQGAGDAGAGRLCVDHRTDGSLAVFFRRPFPEVTELAPGGPERQGGAEVPGGPARPSGPEREGSADVVPLPVVPLASGACGRPEAVTTDMAAEG</sequence>